<dbReference type="Pfam" id="PF07411">
    <property type="entry name" value="DUF1508"/>
    <property type="match status" value="2"/>
</dbReference>
<dbReference type="EMBL" id="JASNJD010000023">
    <property type="protein sequence ID" value="MDK3020280.1"/>
    <property type="molecule type" value="Genomic_DNA"/>
</dbReference>
<reference evidence="2 3" key="1">
    <citation type="submission" date="2023-05" db="EMBL/GenBank/DDBJ databases">
        <title>Pseudodonghicola sp. nov.</title>
        <authorList>
            <person name="Huang J."/>
        </authorList>
    </citation>
    <scope>NUCLEOTIDE SEQUENCE [LARGE SCALE GENOMIC DNA]</scope>
    <source>
        <strain evidence="2 3">IC7</strain>
    </source>
</reference>
<feature type="domain" description="DUF1508" evidence="1">
    <location>
        <begin position="63"/>
        <end position="108"/>
    </location>
</feature>
<dbReference type="PANTHER" id="PTHR40606">
    <property type="match status" value="1"/>
</dbReference>
<comment type="caution">
    <text evidence="2">The sequence shown here is derived from an EMBL/GenBank/DDBJ whole genome shotgun (WGS) entry which is preliminary data.</text>
</comment>
<organism evidence="2 3">
    <name type="scientific">Pseudodonghicola flavimaris</name>
    <dbReference type="NCBI Taxonomy" id="3050036"/>
    <lineage>
        <taxon>Bacteria</taxon>
        <taxon>Pseudomonadati</taxon>
        <taxon>Pseudomonadota</taxon>
        <taxon>Alphaproteobacteria</taxon>
        <taxon>Rhodobacterales</taxon>
        <taxon>Paracoccaceae</taxon>
        <taxon>Pseudodonghicola</taxon>
    </lineage>
</organism>
<feature type="domain" description="DUF1508" evidence="1">
    <location>
        <begin position="10"/>
        <end position="57"/>
    </location>
</feature>
<dbReference type="InterPro" id="IPR036913">
    <property type="entry name" value="YegP-like_sf"/>
</dbReference>
<dbReference type="InterPro" id="IPR010879">
    <property type="entry name" value="DUF1508"/>
</dbReference>
<protein>
    <submittedName>
        <fullName evidence="2">YegP family protein</fullName>
    </submittedName>
</protein>
<dbReference type="RefSeq" id="WP_284482966.1">
    <property type="nucleotide sequence ID" value="NZ_JASNJD010000023.1"/>
</dbReference>
<sequence>MAGKFELYKDNAGEFRFRLKAGNGENILASEGYKQRASAENGIESVRKNAPEDARYERKETAAGKFMFNLKATNGQVIGTSQSYTSASGRDNGIESVKNNAPEATLVDLTDA</sequence>
<dbReference type="PANTHER" id="PTHR40606:SF1">
    <property type="entry name" value="UPF0339 PROTEIN YEGP"/>
    <property type="match status" value="1"/>
</dbReference>
<name>A0ABT7F6P0_9RHOB</name>
<dbReference type="Proteomes" id="UP001243757">
    <property type="component" value="Unassembled WGS sequence"/>
</dbReference>
<gene>
    <name evidence="2" type="ORF">QO033_21565</name>
</gene>
<dbReference type="SUPFAM" id="SSF160113">
    <property type="entry name" value="YegP-like"/>
    <property type="match status" value="2"/>
</dbReference>
<evidence type="ECO:0000313" key="3">
    <source>
        <dbReference type="Proteomes" id="UP001243757"/>
    </source>
</evidence>
<keyword evidence="3" id="KW-1185">Reference proteome</keyword>
<proteinExistence type="predicted"/>
<dbReference type="InterPro" id="IPR051141">
    <property type="entry name" value="UPF0339_domain"/>
</dbReference>
<evidence type="ECO:0000259" key="1">
    <source>
        <dbReference type="Pfam" id="PF07411"/>
    </source>
</evidence>
<dbReference type="Gene3D" id="2.30.29.80">
    <property type="match status" value="1"/>
</dbReference>
<evidence type="ECO:0000313" key="2">
    <source>
        <dbReference type="EMBL" id="MDK3020280.1"/>
    </source>
</evidence>
<accession>A0ABT7F6P0</accession>